<evidence type="ECO:0000256" key="1">
    <source>
        <dbReference type="ARBA" id="ARBA00004442"/>
    </source>
</evidence>
<evidence type="ECO:0000313" key="6">
    <source>
        <dbReference type="EMBL" id="PZQ57402.1"/>
    </source>
</evidence>
<gene>
    <name evidence="6" type="ORF">DI555_00195</name>
</gene>
<comment type="similarity">
    <text evidence="2">Belongs to the MipA/OmpV family.</text>
</comment>
<evidence type="ECO:0000313" key="7">
    <source>
        <dbReference type="Proteomes" id="UP000249082"/>
    </source>
</evidence>
<dbReference type="Pfam" id="PF06629">
    <property type="entry name" value="MipA"/>
    <property type="match status" value="1"/>
</dbReference>
<reference evidence="6 7" key="1">
    <citation type="submission" date="2017-08" db="EMBL/GenBank/DDBJ databases">
        <title>Infants hospitalized years apart are colonized by the same room-sourced microbial strains.</title>
        <authorList>
            <person name="Brooks B."/>
            <person name="Olm M.R."/>
            <person name="Firek B.A."/>
            <person name="Baker R."/>
            <person name="Thomas B.C."/>
            <person name="Morowitz M.J."/>
            <person name="Banfield J.F."/>
        </authorList>
    </citation>
    <scope>NUCLEOTIDE SEQUENCE [LARGE SCALE GENOMIC DNA]</scope>
    <source>
        <strain evidence="6">S2_005_002_R2_33</strain>
    </source>
</reference>
<evidence type="ECO:0000256" key="2">
    <source>
        <dbReference type="ARBA" id="ARBA00005722"/>
    </source>
</evidence>
<protein>
    <submittedName>
        <fullName evidence="6">MipA/OmpV family protein</fullName>
    </submittedName>
</protein>
<evidence type="ECO:0000256" key="3">
    <source>
        <dbReference type="ARBA" id="ARBA00022729"/>
    </source>
</evidence>
<dbReference type="PANTHER" id="PTHR38776:SF1">
    <property type="entry name" value="MLTA-INTERACTING PROTEIN-RELATED"/>
    <property type="match status" value="1"/>
</dbReference>
<proteinExistence type="inferred from homology"/>
<comment type="caution">
    <text evidence="6">The sequence shown here is derived from an EMBL/GenBank/DDBJ whole genome shotgun (WGS) entry which is preliminary data.</text>
</comment>
<dbReference type="GO" id="GO:0009279">
    <property type="term" value="C:cell outer membrane"/>
    <property type="evidence" value="ECO:0007669"/>
    <property type="project" value="UniProtKB-SubCell"/>
</dbReference>
<keyword evidence="4" id="KW-0472">Membrane</keyword>
<name>A0A2W5NUX9_9SPHN</name>
<dbReference type="InterPro" id="IPR010583">
    <property type="entry name" value="MipA"/>
</dbReference>
<organism evidence="6 7">
    <name type="scientific">Novosphingobium pentaromativorans</name>
    <dbReference type="NCBI Taxonomy" id="205844"/>
    <lineage>
        <taxon>Bacteria</taxon>
        <taxon>Pseudomonadati</taxon>
        <taxon>Pseudomonadota</taxon>
        <taxon>Alphaproteobacteria</taxon>
        <taxon>Sphingomonadales</taxon>
        <taxon>Sphingomonadaceae</taxon>
        <taxon>Novosphingobium</taxon>
    </lineage>
</organism>
<dbReference type="PANTHER" id="PTHR38776">
    <property type="entry name" value="MLTA-INTERACTING PROTEIN-RELATED"/>
    <property type="match status" value="1"/>
</dbReference>
<dbReference type="EMBL" id="QFPX01000001">
    <property type="protein sequence ID" value="PZQ57402.1"/>
    <property type="molecule type" value="Genomic_DNA"/>
</dbReference>
<evidence type="ECO:0000256" key="4">
    <source>
        <dbReference type="ARBA" id="ARBA00023136"/>
    </source>
</evidence>
<keyword evidence="3" id="KW-0732">Signal</keyword>
<comment type="subcellular location">
    <subcellularLocation>
        <location evidence="1">Cell outer membrane</location>
    </subcellularLocation>
</comment>
<accession>A0A2W5NUX9</accession>
<evidence type="ECO:0000256" key="5">
    <source>
        <dbReference type="ARBA" id="ARBA00023237"/>
    </source>
</evidence>
<dbReference type="AlphaFoldDB" id="A0A2W5NUX9"/>
<keyword evidence="5" id="KW-0998">Cell outer membrane</keyword>
<sequence length="317" mass="33292">MHTPSNNRFRALPLAGFPPMQLFDEEAGPCGISSREGRKSASADTQPEWISIRMKFHNGASGLAIGLAAALFSNAAHAQNSNDDAPQVSADRVIIGMGAAVVPVYQGADDYRVLPLPALDIVSGPFFANLRDGIGAKAIETRDFTIGASIALTPGYRRRDVPDGVRGVDFGAGARIFGSFRAGGAMATIGGTQGFVGGTGGVTVDASLAYPVPVSPRLTLVPAAVVTWGDRKNNDRYFGITAREAQASGLSQFRAGSGFKDASANVTLVYRLTNRLSASATAGVTTLLGDVKDSPLVEKKTQPTGFFSLTYRMGKFW</sequence>
<dbReference type="Proteomes" id="UP000249082">
    <property type="component" value="Unassembled WGS sequence"/>
</dbReference>